<dbReference type="RefSeq" id="WP_167703262.1">
    <property type="nucleotide sequence ID" value="NZ_CP118168.1"/>
</dbReference>
<reference evidence="9" key="1">
    <citation type="submission" date="2020-03" db="EMBL/GenBank/DDBJ databases">
        <title>Spirochaetal bacteria isolated from arthropods constitute a novel genus Entomospira genus novum within the order Spirochaetales.</title>
        <authorList>
            <person name="Grana-Miraglia L."/>
            <person name="Sikutova S."/>
            <person name="Fingerle V."/>
            <person name="Sing A."/>
            <person name="Castillo-Ramirez S."/>
            <person name="Margos G."/>
            <person name="Rudolf I."/>
        </authorList>
    </citation>
    <scope>NUCLEOTIDE SEQUENCE</scope>
    <source>
        <strain evidence="9">BR208</strain>
    </source>
</reference>
<comment type="caution">
    <text evidence="9">The sequence shown here is derived from an EMBL/GenBank/DDBJ whole genome shotgun (WGS) entry which is preliminary data.</text>
</comment>
<feature type="chain" id="PRO_5037868363" description="peptidylprolyl isomerase" evidence="7">
    <location>
        <begin position="23"/>
        <end position="350"/>
    </location>
</feature>
<keyword evidence="4 6" id="KW-0697">Rotamase</keyword>
<sequence length="350" mass="39887">MTILKKIALFAMLTTLVSSIYSQSLSTQTLVTINYLKAETISEAEYKKTLKLAQTRMGRALSGEERRMILESMINDIIVMQAADRANIRVSDIDVIQKLQELGQIPAGLSLALIKEQYNSSPLAKEQSWDDMMFHMRREIAKQNYVVSQIKPRDPTNAEIDKAYADHKKNFILSTRVGVSHIFFDTQGLSADDKRKKLQTAQDVHRQITAGGVTFEQAVRRYSEDPNSSQALGYLGPITDSPDARSFLGDEFMNTVFSMKPGQISQVVSTSQGYHILKITDREEEKLLTLEDRNPFNPEMSVRELVFQQLQMEYFEKDVEALLKSMREQSTININENMWDGWEKGIKNPV</sequence>
<evidence type="ECO:0000256" key="3">
    <source>
        <dbReference type="ARBA" id="ARBA00022729"/>
    </source>
</evidence>
<dbReference type="Gene3D" id="1.10.4030.10">
    <property type="entry name" value="Porin chaperone SurA, peptide-binding domain"/>
    <property type="match status" value="1"/>
</dbReference>
<keyword evidence="3 7" id="KW-0732">Signal</keyword>
<dbReference type="Pfam" id="PF00639">
    <property type="entry name" value="Rotamase"/>
    <property type="match status" value="1"/>
</dbReference>
<feature type="domain" description="PpiC" evidence="8">
    <location>
        <begin position="174"/>
        <end position="281"/>
    </location>
</feature>
<evidence type="ECO:0000259" key="8">
    <source>
        <dbReference type="PROSITE" id="PS50198"/>
    </source>
</evidence>
<protein>
    <recommendedName>
        <fullName evidence="2">peptidylprolyl isomerase</fullName>
        <ecNumber evidence="2">5.2.1.8</ecNumber>
    </recommendedName>
</protein>
<dbReference type="Gene3D" id="3.10.50.40">
    <property type="match status" value="1"/>
</dbReference>
<dbReference type="InterPro" id="IPR027304">
    <property type="entry name" value="Trigger_fact/SurA_dom_sf"/>
</dbReference>
<evidence type="ECO:0000256" key="1">
    <source>
        <dbReference type="ARBA" id="ARBA00000971"/>
    </source>
</evidence>
<name>A0A968KSW4_9SPIO</name>
<evidence type="ECO:0000313" key="10">
    <source>
        <dbReference type="Proteomes" id="UP000752013"/>
    </source>
</evidence>
<dbReference type="PANTHER" id="PTHR47245:SF1">
    <property type="entry name" value="FOLDASE PROTEIN PRSA"/>
    <property type="match status" value="1"/>
</dbReference>
<evidence type="ECO:0000256" key="5">
    <source>
        <dbReference type="ARBA" id="ARBA00023235"/>
    </source>
</evidence>
<evidence type="ECO:0000256" key="2">
    <source>
        <dbReference type="ARBA" id="ARBA00013194"/>
    </source>
</evidence>
<evidence type="ECO:0000256" key="4">
    <source>
        <dbReference type="ARBA" id="ARBA00023110"/>
    </source>
</evidence>
<gene>
    <name evidence="9" type="ORF">HCT46_02630</name>
</gene>
<dbReference type="SUPFAM" id="SSF109998">
    <property type="entry name" value="Triger factor/SurA peptide-binding domain-like"/>
    <property type="match status" value="1"/>
</dbReference>
<feature type="signal peptide" evidence="7">
    <location>
        <begin position="1"/>
        <end position="22"/>
    </location>
</feature>
<dbReference type="Proteomes" id="UP000752013">
    <property type="component" value="Unassembled WGS sequence"/>
</dbReference>
<evidence type="ECO:0000256" key="6">
    <source>
        <dbReference type="PROSITE-ProRule" id="PRU00278"/>
    </source>
</evidence>
<dbReference type="GO" id="GO:0003755">
    <property type="term" value="F:peptidyl-prolyl cis-trans isomerase activity"/>
    <property type="evidence" value="ECO:0007669"/>
    <property type="project" value="UniProtKB-KW"/>
</dbReference>
<proteinExistence type="predicted"/>
<dbReference type="EMBL" id="JAATLK010000001">
    <property type="protein sequence ID" value="NIZ46816.1"/>
    <property type="molecule type" value="Genomic_DNA"/>
</dbReference>
<comment type="catalytic activity">
    <reaction evidence="1">
        <text>[protein]-peptidylproline (omega=180) = [protein]-peptidylproline (omega=0)</text>
        <dbReference type="Rhea" id="RHEA:16237"/>
        <dbReference type="Rhea" id="RHEA-COMP:10747"/>
        <dbReference type="Rhea" id="RHEA-COMP:10748"/>
        <dbReference type="ChEBI" id="CHEBI:83833"/>
        <dbReference type="ChEBI" id="CHEBI:83834"/>
        <dbReference type="EC" id="5.2.1.8"/>
    </reaction>
</comment>
<dbReference type="InterPro" id="IPR046357">
    <property type="entry name" value="PPIase_dom_sf"/>
</dbReference>
<dbReference type="InterPro" id="IPR000297">
    <property type="entry name" value="PPIase_PpiC"/>
</dbReference>
<organism evidence="9 10">
    <name type="scientific">Entomospira nematocerorum</name>
    <dbReference type="NCBI Taxonomy" id="2719987"/>
    <lineage>
        <taxon>Bacteria</taxon>
        <taxon>Pseudomonadati</taxon>
        <taxon>Spirochaetota</taxon>
        <taxon>Spirochaetia</taxon>
        <taxon>Spirochaetales</taxon>
        <taxon>Spirochaetaceae</taxon>
        <taxon>Entomospira</taxon>
    </lineage>
</organism>
<dbReference type="EC" id="5.2.1.8" evidence="2"/>
<dbReference type="PANTHER" id="PTHR47245">
    <property type="entry name" value="PEPTIDYLPROLYL ISOMERASE"/>
    <property type="match status" value="1"/>
</dbReference>
<dbReference type="PROSITE" id="PS50198">
    <property type="entry name" value="PPIC_PPIASE_2"/>
    <property type="match status" value="1"/>
</dbReference>
<dbReference type="InterPro" id="IPR050245">
    <property type="entry name" value="PrsA_foldase"/>
</dbReference>
<accession>A0A968KSW4</accession>
<dbReference type="SUPFAM" id="SSF54534">
    <property type="entry name" value="FKBP-like"/>
    <property type="match status" value="1"/>
</dbReference>
<evidence type="ECO:0000256" key="7">
    <source>
        <dbReference type="SAM" id="SignalP"/>
    </source>
</evidence>
<dbReference type="AlphaFoldDB" id="A0A968KSW4"/>
<keyword evidence="5 6" id="KW-0413">Isomerase</keyword>
<evidence type="ECO:0000313" key="9">
    <source>
        <dbReference type="EMBL" id="NIZ46816.1"/>
    </source>
</evidence>
<keyword evidence="10" id="KW-1185">Reference proteome</keyword>